<dbReference type="RefSeq" id="WP_116848767.1">
    <property type="nucleotide sequence ID" value="NZ_QTJU01000008.1"/>
</dbReference>
<dbReference type="PANTHER" id="PTHR43143:SF1">
    <property type="entry name" value="SERINE_THREONINE-PROTEIN PHOSPHATASE CPPED1"/>
    <property type="match status" value="1"/>
</dbReference>
<dbReference type="AlphaFoldDB" id="A0A3E1NF06"/>
<sequence>MKRRTLLKTLGALSVAPAVLPAAAAAATAPRSAKPVLRLAHITDVHLKGELNAPEKFVRCLEHIHQQSPKVDLVLNGGDTVFDMNKEQLPTIEAEWKLWHSIIEAHCHIPMKHCLGNHDIWWYEEGTKGDPAYGKQYSLKQLKMEAPWYTFNQAGWQFIVLDSVHLDIDNTWYIGKLGDAQYTWLEQQLAQLPATTPVCILSHIPLLTATLMIEDNIVNRWEFTGGDMHTDIAKLTKLFVQHPNVKLCLSGHIHIRDKVVYNNVTYICDGAVSGAWWNGNRRETPPGYGLIDLYADGTFDEQYVPYLER</sequence>
<gene>
    <name evidence="3" type="ORF">DXN05_18470</name>
</gene>
<comment type="caution">
    <text evidence="3">The sequence shown here is derived from an EMBL/GenBank/DDBJ whole genome shotgun (WGS) entry which is preliminary data.</text>
</comment>
<dbReference type="GO" id="GO:0016787">
    <property type="term" value="F:hydrolase activity"/>
    <property type="evidence" value="ECO:0007669"/>
    <property type="project" value="InterPro"/>
</dbReference>
<evidence type="ECO:0000256" key="1">
    <source>
        <dbReference type="SAM" id="SignalP"/>
    </source>
</evidence>
<organism evidence="3 4">
    <name type="scientific">Deminuibacter soli</name>
    <dbReference type="NCBI Taxonomy" id="2291815"/>
    <lineage>
        <taxon>Bacteria</taxon>
        <taxon>Pseudomonadati</taxon>
        <taxon>Bacteroidota</taxon>
        <taxon>Chitinophagia</taxon>
        <taxon>Chitinophagales</taxon>
        <taxon>Chitinophagaceae</taxon>
        <taxon>Deminuibacter</taxon>
    </lineage>
</organism>
<keyword evidence="1" id="KW-0732">Signal</keyword>
<dbReference type="OrthoDB" id="9791866at2"/>
<evidence type="ECO:0000313" key="4">
    <source>
        <dbReference type="Proteomes" id="UP000261284"/>
    </source>
</evidence>
<dbReference type="InterPro" id="IPR051918">
    <property type="entry name" value="STPP_CPPED1"/>
</dbReference>
<name>A0A3E1NF06_9BACT</name>
<feature type="domain" description="Calcineurin-like phosphoesterase" evidence="2">
    <location>
        <begin position="37"/>
        <end position="255"/>
    </location>
</feature>
<reference evidence="3 4" key="1">
    <citation type="submission" date="2018-08" db="EMBL/GenBank/DDBJ databases">
        <title>Chitinophagaceae sp. K23C18032701, a novel bacterium isolated from forest soil.</title>
        <authorList>
            <person name="Wang C."/>
        </authorList>
    </citation>
    <scope>NUCLEOTIDE SEQUENCE [LARGE SCALE GENOMIC DNA]</scope>
    <source>
        <strain evidence="3 4">K23C18032701</strain>
    </source>
</reference>
<dbReference type="PROSITE" id="PS51318">
    <property type="entry name" value="TAT"/>
    <property type="match status" value="1"/>
</dbReference>
<dbReference type="InterPro" id="IPR004843">
    <property type="entry name" value="Calcineurin-like_PHP"/>
</dbReference>
<protein>
    <submittedName>
        <fullName evidence="3">Metallophosphoesterase</fullName>
    </submittedName>
</protein>
<evidence type="ECO:0000259" key="2">
    <source>
        <dbReference type="Pfam" id="PF00149"/>
    </source>
</evidence>
<accession>A0A3E1NF06</accession>
<dbReference type="InterPro" id="IPR029052">
    <property type="entry name" value="Metallo-depent_PP-like"/>
</dbReference>
<dbReference type="Proteomes" id="UP000261284">
    <property type="component" value="Unassembled WGS sequence"/>
</dbReference>
<dbReference type="SUPFAM" id="SSF56300">
    <property type="entry name" value="Metallo-dependent phosphatases"/>
    <property type="match status" value="1"/>
</dbReference>
<feature type="signal peptide" evidence="1">
    <location>
        <begin position="1"/>
        <end position="24"/>
    </location>
</feature>
<dbReference type="PANTHER" id="PTHR43143">
    <property type="entry name" value="METALLOPHOSPHOESTERASE, CALCINEURIN SUPERFAMILY"/>
    <property type="match status" value="1"/>
</dbReference>
<evidence type="ECO:0000313" key="3">
    <source>
        <dbReference type="EMBL" id="RFM26563.1"/>
    </source>
</evidence>
<dbReference type="Gene3D" id="3.60.21.10">
    <property type="match status" value="1"/>
</dbReference>
<dbReference type="Pfam" id="PF00149">
    <property type="entry name" value="Metallophos"/>
    <property type="match status" value="1"/>
</dbReference>
<proteinExistence type="predicted"/>
<dbReference type="EMBL" id="QTJU01000008">
    <property type="protein sequence ID" value="RFM26563.1"/>
    <property type="molecule type" value="Genomic_DNA"/>
</dbReference>
<keyword evidence="4" id="KW-1185">Reference proteome</keyword>
<feature type="chain" id="PRO_5017619010" evidence="1">
    <location>
        <begin position="25"/>
        <end position="309"/>
    </location>
</feature>
<dbReference type="InterPro" id="IPR006311">
    <property type="entry name" value="TAT_signal"/>
</dbReference>